<comment type="catalytic activity">
    <reaction evidence="4">
        <text>(S)-ureidoglycolate = urea + glyoxylate</text>
        <dbReference type="Rhea" id="RHEA:11304"/>
        <dbReference type="ChEBI" id="CHEBI:16199"/>
        <dbReference type="ChEBI" id="CHEBI:36655"/>
        <dbReference type="ChEBI" id="CHEBI:57296"/>
        <dbReference type="EC" id="4.3.2.3"/>
    </reaction>
</comment>
<evidence type="ECO:0000256" key="1">
    <source>
        <dbReference type="ARBA" id="ARBA00011738"/>
    </source>
</evidence>
<dbReference type="GO" id="GO:0004848">
    <property type="term" value="F:ureidoglycolate hydrolase activity"/>
    <property type="evidence" value="ECO:0007669"/>
    <property type="project" value="InterPro"/>
</dbReference>
<dbReference type="InterPro" id="IPR011051">
    <property type="entry name" value="RmlC_Cupin_sf"/>
</dbReference>
<evidence type="ECO:0000256" key="3">
    <source>
        <dbReference type="ARBA" id="ARBA00023239"/>
    </source>
</evidence>
<evidence type="ECO:0000256" key="4">
    <source>
        <dbReference type="ARBA" id="ARBA00047684"/>
    </source>
</evidence>
<dbReference type="Pfam" id="PF04115">
    <property type="entry name" value="Ureidogly_lyase"/>
    <property type="match status" value="1"/>
</dbReference>
<feature type="non-terminal residue" evidence="5">
    <location>
        <position position="1"/>
    </location>
</feature>
<dbReference type="InterPro" id="IPR007247">
    <property type="entry name" value="Ureidogly_lyase"/>
</dbReference>
<protein>
    <recommendedName>
        <fullName evidence="6">Ureidoglycolate hydrolase</fullName>
    </recommendedName>
</protein>
<comment type="caution">
    <text evidence="5">The sequence shown here is derived from an EMBL/GenBank/DDBJ whole genome shotgun (WGS) entry which is preliminary data.</text>
</comment>
<keyword evidence="2" id="KW-0659">Purine metabolism</keyword>
<evidence type="ECO:0000313" key="5">
    <source>
        <dbReference type="EMBL" id="GAI31277.1"/>
    </source>
</evidence>
<comment type="subunit">
    <text evidence="1">Homodimer.</text>
</comment>
<gene>
    <name evidence="5" type="ORF">S06H3_26802</name>
</gene>
<organism evidence="5">
    <name type="scientific">marine sediment metagenome</name>
    <dbReference type="NCBI Taxonomy" id="412755"/>
    <lineage>
        <taxon>unclassified sequences</taxon>
        <taxon>metagenomes</taxon>
        <taxon>ecological metagenomes</taxon>
    </lineage>
</organism>
<dbReference type="GO" id="GO:0000256">
    <property type="term" value="P:allantoin catabolic process"/>
    <property type="evidence" value="ECO:0007669"/>
    <property type="project" value="InterPro"/>
</dbReference>
<dbReference type="InterPro" id="IPR024060">
    <property type="entry name" value="Ureidoglycolate_lyase_dom_sf"/>
</dbReference>
<keyword evidence="3" id="KW-0456">Lyase</keyword>
<reference evidence="5" key="1">
    <citation type="journal article" date="2014" name="Front. Microbiol.">
        <title>High frequency of phylogenetically diverse reductive dehalogenase-homologous genes in deep subseafloor sedimentary metagenomes.</title>
        <authorList>
            <person name="Kawai M."/>
            <person name="Futagami T."/>
            <person name="Toyoda A."/>
            <person name="Takaki Y."/>
            <person name="Nishi S."/>
            <person name="Hori S."/>
            <person name="Arai W."/>
            <person name="Tsubouchi T."/>
            <person name="Morono Y."/>
            <person name="Uchiyama I."/>
            <person name="Ito T."/>
            <person name="Fujiyama A."/>
            <person name="Inagaki F."/>
            <person name="Takami H."/>
        </authorList>
    </citation>
    <scope>NUCLEOTIDE SEQUENCE</scope>
    <source>
        <strain evidence="5">Expedition CK06-06</strain>
    </source>
</reference>
<dbReference type="EMBL" id="BARV01015514">
    <property type="protein sequence ID" value="GAI31277.1"/>
    <property type="molecule type" value="Genomic_DNA"/>
</dbReference>
<evidence type="ECO:0008006" key="6">
    <source>
        <dbReference type="Google" id="ProtNLM"/>
    </source>
</evidence>
<proteinExistence type="predicted"/>
<dbReference type="GO" id="GO:0006144">
    <property type="term" value="P:purine nucleobase metabolic process"/>
    <property type="evidence" value="ECO:0007669"/>
    <property type="project" value="UniProtKB-KW"/>
</dbReference>
<accession>X1MHZ7</accession>
<sequence>IKKISKNSFKKYGKILGIPKNKPTHSNKCFDIWMGLEDIITKNNKPKFSWFKVKYRNDFRCVNIERHLNTSEALIPMRGQSIIIVGLSGIKKSSEIIKKDSLRAFYIDGTKGINLKPGVWHWIPFPLDREADFLLIFADKTENDDCEIVNLKEKMDIELRIAL</sequence>
<dbReference type="SUPFAM" id="SSF51182">
    <property type="entry name" value="RmlC-like cupins"/>
    <property type="match status" value="1"/>
</dbReference>
<dbReference type="Gene3D" id="2.60.120.480">
    <property type="entry name" value="Ureidoglycolate hydrolase"/>
    <property type="match status" value="1"/>
</dbReference>
<dbReference type="GO" id="GO:0050385">
    <property type="term" value="F:ureidoglycolate lyase activity"/>
    <property type="evidence" value="ECO:0007669"/>
    <property type="project" value="UniProtKB-EC"/>
</dbReference>
<name>X1MHZ7_9ZZZZ</name>
<dbReference type="AlphaFoldDB" id="X1MHZ7"/>
<evidence type="ECO:0000256" key="2">
    <source>
        <dbReference type="ARBA" id="ARBA00022631"/>
    </source>
</evidence>